<feature type="region of interest" description="Disordered" evidence="1">
    <location>
        <begin position="39"/>
        <end position="70"/>
    </location>
</feature>
<reference evidence="4 5" key="1">
    <citation type="submission" date="2017-10" db="EMBL/GenBank/DDBJ databases">
        <title>The new phylogeny of genus Mycobacterium.</title>
        <authorList>
            <person name="Tortoli E."/>
            <person name="Trovato A."/>
            <person name="Cirillo D.M."/>
        </authorList>
    </citation>
    <scope>NUCLEOTIDE SEQUENCE [LARGE SCALE GENOMIC DNA]</scope>
    <source>
        <strain evidence="4 5">CCUG37673</strain>
    </source>
</reference>
<evidence type="ECO:0000313" key="4">
    <source>
        <dbReference type="EMBL" id="PEG39516.1"/>
    </source>
</evidence>
<evidence type="ECO:0000313" key="3">
    <source>
        <dbReference type="EMBL" id="GFG48652.1"/>
    </source>
</evidence>
<name>A0A2A7N6L7_MYCAG</name>
<dbReference type="Proteomes" id="UP000465302">
    <property type="component" value="Unassembled WGS sequence"/>
</dbReference>
<comment type="caution">
    <text evidence="4">The sequence shown here is derived from an EMBL/GenBank/DDBJ whole genome shotgun (WGS) entry which is preliminary data.</text>
</comment>
<feature type="compositionally biased region" description="Polar residues" evidence="1">
    <location>
        <begin position="39"/>
        <end position="48"/>
    </location>
</feature>
<keyword evidence="5" id="KW-1185">Reference proteome</keyword>
<reference evidence="3" key="3">
    <citation type="submission" date="2020-02" db="EMBL/GenBank/DDBJ databases">
        <authorList>
            <person name="Matsumoto Y."/>
            <person name="Motooka D."/>
            <person name="Nakamura S."/>
        </authorList>
    </citation>
    <scope>NUCLEOTIDE SEQUENCE</scope>
    <source>
        <strain evidence="3">JCM 6377</strain>
    </source>
</reference>
<sequence>MNKLVAVIGGCAVVAFGATTVAITQQQMQPALTVSSGEMSVGATSTQETPPTTPEIAVAQPAIHAGSSDG</sequence>
<proteinExistence type="predicted"/>
<evidence type="ECO:0000256" key="1">
    <source>
        <dbReference type="SAM" id="MobiDB-lite"/>
    </source>
</evidence>
<evidence type="ECO:0000313" key="6">
    <source>
        <dbReference type="Proteomes" id="UP000465302"/>
    </source>
</evidence>
<gene>
    <name evidence="4" type="ORF">CQY20_09985</name>
    <name evidence="3" type="ORF">MAGR_00930</name>
</gene>
<dbReference type="EMBL" id="BLKS01000001">
    <property type="protein sequence ID" value="GFG48652.1"/>
    <property type="molecule type" value="Genomic_DNA"/>
</dbReference>
<keyword evidence="2" id="KW-0732">Signal</keyword>
<feature type="signal peptide" evidence="2">
    <location>
        <begin position="1"/>
        <end position="17"/>
    </location>
</feature>
<protein>
    <submittedName>
        <fullName evidence="4">Uncharacterized protein</fullName>
    </submittedName>
</protein>
<dbReference type="Proteomes" id="UP000220914">
    <property type="component" value="Unassembled WGS sequence"/>
</dbReference>
<dbReference type="RefSeq" id="WP_097939921.1">
    <property type="nucleotide sequence ID" value="NZ_BLKS01000001.1"/>
</dbReference>
<organism evidence="4 5">
    <name type="scientific">Mycolicibacterium agri</name>
    <name type="common">Mycobacterium agri</name>
    <dbReference type="NCBI Taxonomy" id="36811"/>
    <lineage>
        <taxon>Bacteria</taxon>
        <taxon>Bacillati</taxon>
        <taxon>Actinomycetota</taxon>
        <taxon>Actinomycetes</taxon>
        <taxon>Mycobacteriales</taxon>
        <taxon>Mycobacteriaceae</taxon>
        <taxon>Mycolicibacterium</taxon>
    </lineage>
</organism>
<dbReference type="EMBL" id="PDCP01000014">
    <property type="protein sequence ID" value="PEG39516.1"/>
    <property type="molecule type" value="Genomic_DNA"/>
</dbReference>
<feature type="chain" id="PRO_5038224012" evidence="2">
    <location>
        <begin position="18"/>
        <end position="70"/>
    </location>
</feature>
<reference evidence="3 6" key="2">
    <citation type="journal article" date="2019" name="Emerg. Microbes Infect.">
        <title>Comprehensive subspecies identification of 175 nontuberculous mycobacteria species based on 7547 genomic profiles.</title>
        <authorList>
            <person name="Matsumoto Y."/>
            <person name="Kinjo T."/>
            <person name="Motooka D."/>
            <person name="Nabeya D."/>
            <person name="Jung N."/>
            <person name="Uechi K."/>
            <person name="Horii T."/>
            <person name="Iida T."/>
            <person name="Fujita J."/>
            <person name="Nakamura S."/>
        </authorList>
    </citation>
    <scope>NUCLEOTIDE SEQUENCE [LARGE SCALE GENOMIC DNA]</scope>
    <source>
        <strain evidence="3 6">JCM 6377</strain>
    </source>
</reference>
<evidence type="ECO:0000256" key="2">
    <source>
        <dbReference type="SAM" id="SignalP"/>
    </source>
</evidence>
<accession>A0A2A7N6L7</accession>
<evidence type="ECO:0000313" key="5">
    <source>
        <dbReference type="Proteomes" id="UP000220914"/>
    </source>
</evidence>
<dbReference type="AlphaFoldDB" id="A0A2A7N6L7"/>